<dbReference type="CDD" id="cd07302">
    <property type="entry name" value="CHD"/>
    <property type="match status" value="1"/>
</dbReference>
<dbReference type="SMART" id="SM00044">
    <property type="entry name" value="CYCc"/>
    <property type="match status" value="1"/>
</dbReference>
<accession>A0A0H4WKR6</accession>
<dbReference type="GO" id="GO:0035556">
    <property type="term" value="P:intracellular signal transduction"/>
    <property type="evidence" value="ECO:0007669"/>
    <property type="project" value="InterPro"/>
</dbReference>
<evidence type="ECO:0000313" key="3">
    <source>
        <dbReference type="EMBL" id="AKQ63319.1"/>
    </source>
</evidence>
<name>A0A0H4WKR6_9BACT</name>
<dbReference type="Proteomes" id="UP000009026">
    <property type="component" value="Chromosome"/>
</dbReference>
<reference evidence="3 4" key="1">
    <citation type="journal article" date="2016" name="PLoS ONE">
        <title>Complete Genome Sequence and Comparative Genomics of a Novel Myxobacterium Myxococcus hansupus.</title>
        <authorList>
            <person name="Sharma G."/>
            <person name="Narwani T."/>
            <person name="Subramanian S."/>
        </authorList>
    </citation>
    <scope>NUCLEOTIDE SEQUENCE [LARGE SCALE GENOMIC DNA]</scope>
    <source>
        <strain evidence="4">mixupus</strain>
    </source>
</reference>
<dbReference type="RefSeq" id="WP_002633327.1">
    <property type="nucleotide sequence ID" value="NZ_CP012109.1"/>
</dbReference>
<feature type="transmembrane region" description="Helical" evidence="1">
    <location>
        <begin position="198"/>
        <end position="217"/>
    </location>
</feature>
<evidence type="ECO:0000259" key="2">
    <source>
        <dbReference type="PROSITE" id="PS50125"/>
    </source>
</evidence>
<dbReference type="PANTHER" id="PTHR43081:SF1">
    <property type="entry name" value="ADENYLATE CYCLASE, TERMINAL-DIFFERENTIATION SPECIFIC"/>
    <property type="match status" value="1"/>
</dbReference>
<dbReference type="GO" id="GO:0009190">
    <property type="term" value="P:cyclic nucleotide biosynthetic process"/>
    <property type="evidence" value="ECO:0007669"/>
    <property type="project" value="InterPro"/>
</dbReference>
<feature type="transmembrane region" description="Helical" evidence="1">
    <location>
        <begin position="121"/>
        <end position="139"/>
    </location>
</feature>
<dbReference type="AlphaFoldDB" id="A0A0H4WKR6"/>
<proteinExistence type="predicted"/>
<dbReference type="GO" id="GO:0004016">
    <property type="term" value="F:adenylate cyclase activity"/>
    <property type="evidence" value="ECO:0007669"/>
    <property type="project" value="UniProtKB-ARBA"/>
</dbReference>
<keyword evidence="4" id="KW-1185">Reference proteome</keyword>
<sequence>MNAVDSPPASRGAGGVPTCLPLGSAVSRGGLEVANRLGYRLGSMPKRMQVDETLQKRLNGWRAQVGEWLNRVRVAGTASWWAVAWLDDWRVPSWALAAYVLLAFALWAGARRLPALGRRPALGVTLIDMPAVCALQWLSIQGSPAPGVTALLTLGVFISLVVIVALLTLSRRYVVIATLMAIGLEGWLLFQARLTPDTFLTGMVLVLTLAALAASFIGRQVMGLVKEVAQEELQRERLGRYFSPEVARQIAERGTDAGSGEHREVTLLFSDIRGFTSMSERMDSPHVVALLNEYLSRMVEVVFRHGGTLDKFIGDGILAYFGAPLELPGHPKAAVACGLAMLEALEALNAERERRGEEPLRIGIGIHTGRVVVGDVGSEQRREYTVIGDAVNLASRIEGLTKKVGVPMLVSGATQAQCAEAFQFEPAAPLPVAGKAEPVATFLPRGAAVRVAG</sequence>
<feature type="transmembrane region" description="Helical" evidence="1">
    <location>
        <begin position="145"/>
        <end position="166"/>
    </location>
</feature>
<dbReference type="InterPro" id="IPR050697">
    <property type="entry name" value="Adenylyl/Guanylyl_Cyclase_3/4"/>
</dbReference>
<dbReference type="PANTHER" id="PTHR43081">
    <property type="entry name" value="ADENYLATE CYCLASE, TERMINAL-DIFFERENTIATION SPECIFIC-RELATED"/>
    <property type="match status" value="1"/>
</dbReference>
<dbReference type="eggNOG" id="COG2114">
    <property type="taxonomic scope" value="Bacteria"/>
</dbReference>
<evidence type="ECO:0000256" key="1">
    <source>
        <dbReference type="SAM" id="Phobius"/>
    </source>
</evidence>
<dbReference type="EMBL" id="CP012109">
    <property type="protein sequence ID" value="AKQ63319.1"/>
    <property type="molecule type" value="Genomic_DNA"/>
</dbReference>
<dbReference type="Gene3D" id="3.30.70.1230">
    <property type="entry name" value="Nucleotide cyclase"/>
    <property type="match status" value="1"/>
</dbReference>
<dbReference type="InterPro" id="IPR029787">
    <property type="entry name" value="Nucleotide_cyclase"/>
</dbReference>
<dbReference type="KEGG" id="mym:A176_000231"/>
<keyword evidence="1" id="KW-0812">Transmembrane</keyword>
<dbReference type="PROSITE" id="PS50125">
    <property type="entry name" value="GUANYLATE_CYCLASE_2"/>
    <property type="match status" value="1"/>
</dbReference>
<dbReference type="SUPFAM" id="SSF55073">
    <property type="entry name" value="Nucleotide cyclase"/>
    <property type="match status" value="1"/>
</dbReference>
<dbReference type="STRING" id="1297742.A176_000231"/>
<feature type="transmembrane region" description="Helical" evidence="1">
    <location>
        <begin position="91"/>
        <end position="109"/>
    </location>
</feature>
<keyword evidence="1" id="KW-1133">Transmembrane helix</keyword>
<gene>
    <name evidence="3" type="ORF">A176_000231</name>
</gene>
<keyword evidence="1" id="KW-0472">Membrane</keyword>
<feature type="transmembrane region" description="Helical" evidence="1">
    <location>
        <begin position="173"/>
        <end position="192"/>
    </location>
</feature>
<protein>
    <submittedName>
        <fullName evidence="3">Adenylate cyclase</fullName>
    </submittedName>
</protein>
<dbReference type="Pfam" id="PF00211">
    <property type="entry name" value="Guanylate_cyc"/>
    <property type="match status" value="1"/>
</dbReference>
<dbReference type="PATRIC" id="fig|1297742.4.peg.239"/>
<dbReference type="InterPro" id="IPR001054">
    <property type="entry name" value="A/G_cyclase"/>
</dbReference>
<organism evidence="3 4">
    <name type="scientific">Pseudomyxococcus hansupus</name>
    <dbReference type="NCBI Taxonomy" id="1297742"/>
    <lineage>
        <taxon>Bacteria</taxon>
        <taxon>Pseudomonadati</taxon>
        <taxon>Myxococcota</taxon>
        <taxon>Myxococcia</taxon>
        <taxon>Myxococcales</taxon>
        <taxon>Cystobacterineae</taxon>
        <taxon>Myxococcaceae</taxon>
        <taxon>Pseudomyxococcus</taxon>
    </lineage>
</organism>
<evidence type="ECO:0000313" key="4">
    <source>
        <dbReference type="Proteomes" id="UP000009026"/>
    </source>
</evidence>
<feature type="domain" description="Guanylate cyclase" evidence="2">
    <location>
        <begin position="266"/>
        <end position="398"/>
    </location>
</feature>